<evidence type="ECO:0000256" key="6">
    <source>
        <dbReference type="PROSITE-ProRule" id="PRU00175"/>
    </source>
</evidence>
<evidence type="ECO:0000259" key="8">
    <source>
        <dbReference type="PROSITE" id="PS50089"/>
    </source>
</evidence>
<dbReference type="InterPro" id="IPR013083">
    <property type="entry name" value="Znf_RING/FYVE/PHD"/>
</dbReference>
<reference evidence="9" key="1">
    <citation type="submission" date="2021-02" db="EMBL/GenBank/DDBJ databases">
        <authorList>
            <person name="Nowell W R."/>
        </authorList>
    </citation>
    <scope>NUCLEOTIDE SEQUENCE</scope>
</reference>
<dbReference type="AlphaFoldDB" id="A0A818TSC4"/>
<keyword evidence="4 6" id="KW-0863">Zinc-finger</keyword>
<proteinExistence type="inferred from homology"/>
<evidence type="ECO:0000256" key="4">
    <source>
        <dbReference type="ARBA" id="ARBA00022771"/>
    </source>
</evidence>
<dbReference type="SUPFAM" id="SSF57850">
    <property type="entry name" value="RING/U-box"/>
    <property type="match status" value="1"/>
</dbReference>
<keyword evidence="5" id="KW-0862">Zinc</keyword>
<organism evidence="9 10">
    <name type="scientific">Rotaria socialis</name>
    <dbReference type="NCBI Taxonomy" id="392032"/>
    <lineage>
        <taxon>Eukaryota</taxon>
        <taxon>Metazoa</taxon>
        <taxon>Spiralia</taxon>
        <taxon>Gnathifera</taxon>
        <taxon>Rotifera</taxon>
        <taxon>Eurotatoria</taxon>
        <taxon>Bdelloidea</taxon>
        <taxon>Philodinida</taxon>
        <taxon>Philodinidae</taxon>
        <taxon>Rotaria</taxon>
    </lineage>
</organism>
<keyword evidence="2" id="KW-0479">Metal-binding</keyword>
<dbReference type="SUPFAM" id="SSF52540">
    <property type="entry name" value="P-loop containing nucleoside triphosphate hydrolases"/>
    <property type="match status" value="1"/>
</dbReference>
<comment type="similarity">
    <text evidence="1">Belongs to the TRAFAC class TrmE-Era-EngA-EngB-Septin-like GTPase superfamily. AIG1/Toc34/Toc159-like paraseptin GTPase family. IAN subfamily.</text>
</comment>
<protein>
    <recommendedName>
        <fullName evidence="8">RING-type domain-containing protein</fullName>
    </recommendedName>
</protein>
<gene>
    <name evidence="9" type="ORF">FME351_LOCUS26880</name>
</gene>
<dbReference type="Gene3D" id="3.40.50.300">
    <property type="entry name" value="P-loop containing nucleotide triphosphate hydrolases"/>
    <property type="match status" value="1"/>
</dbReference>
<dbReference type="Proteomes" id="UP000663869">
    <property type="component" value="Unassembled WGS sequence"/>
</dbReference>
<dbReference type="InterPro" id="IPR027417">
    <property type="entry name" value="P-loop_NTPase"/>
</dbReference>
<accession>A0A818TSC4</accession>
<dbReference type="GO" id="GO:0008270">
    <property type="term" value="F:zinc ion binding"/>
    <property type="evidence" value="ECO:0007669"/>
    <property type="project" value="UniProtKB-KW"/>
</dbReference>
<evidence type="ECO:0000313" key="10">
    <source>
        <dbReference type="Proteomes" id="UP000663869"/>
    </source>
</evidence>
<dbReference type="EMBL" id="CAJNYU010003629">
    <property type="protein sequence ID" value="CAF3688474.1"/>
    <property type="molecule type" value="Genomic_DNA"/>
</dbReference>
<feature type="domain" description="RING-type" evidence="8">
    <location>
        <begin position="357"/>
        <end position="400"/>
    </location>
</feature>
<evidence type="ECO:0000256" key="1">
    <source>
        <dbReference type="ARBA" id="ARBA00008535"/>
    </source>
</evidence>
<dbReference type="Pfam" id="PF04548">
    <property type="entry name" value="AIG1"/>
    <property type="match status" value="1"/>
</dbReference>
<evidence type="ECO:0000256" key="2">
    <source>
        <dbReference type="ARBA" id="ARBA00022723"/>
    </source>
</evidence>
<feature type="compositionally biased region" description="Pro residues" evidence="7">
    <location>
        <begin position="33"/>
        <end position="93"/>
    </location>
</feature>
<evidence type="ECO:0000256" key="5">
    <source>
        <dbReference type="ARBA" id="ARBA00022833"/>
    </source>
</evidence>
<comment type="caution">
    <text evidence="9">The sequence shown here is derived from an EMBL/GenBank/DDBJ whole genome shotgun (WGS) entry which is preliminary data.</text>
</comment>
<keyword evidence="3" id="KW-0547">Nucleotide-binding</keyword>
<dbReference type="GO" id="GO:0005525">
    <property type="term" value="F:GTP binding"/>
    <property type="evidence" value="ECO:0007669"/>
    <property type="project" value="InterPro"/>
</dbReference>
<evidence type="ECO:0000256" key="7">
    <source>
        <dbReference type="SAM" id="MobiDB-lite"/>
    </source>
</evidence>
<sequence>MSACSNFTPGAWKRDQCRECFHKESEHLLVAPIRPPSPPPPPTPIVLPQPPPIVRPQPPPIVRPQPPPIAHPQPPPIAHPQPPPIVRPQPPPTTASTSIRRVLFIGPTGVGKSTLINVLISNNVRVEDMSHPAGVGDTSSGQTRFFTTYYDLPNNAYTDTIGLGDNRHKDLDIMDSLKSVLENASIGYNKIYICLKYGRISTEIRNYIELITTMFGKSVLEWSSIIFTGCNDQTMTKEKYLEKNSQDTDFIETIKQVRTVIFGDNMTDKNAEIENIMYKRRQEFLRRIKKDLDDTVKTEYFKLKKRGLIARAAKIFTIICSSFGSKAIAVIANVKDFAAAVARSTQSSKYDYYYGECSICIQDITGHNYPVITPCCHVYHEVCLKQWVHDEGQNNCPMCRTQFDNPQNYYESLATNT</sequence>
<name>A0A818TSC4_9BILA</name>
<dbReference type="Pfam" id="PF13639">
    <property type="entry name" value="zf-RING_2"/>
    <property type="match status" value="1"/>
</dbReference>
<dbReference type="Gene3D" id="3.30.40.10">
    <property type="entry name" value="Zinc/RING finger domain, C3HC4 (zinc finger)"/>
    <property type="match status" value="1"/>
</dbReference>
<dbReference type="InterPro" id="IPR001841">
    <property type="entry name" value="Znf_RING"/>
</dbReference>
<feature type="region of interest" description="Disordered" evidence="7">
    <location>
        <begin position="31"/>
        <end position="95"/>
    </location>
</feature>
<dbReference type="SMART" id="SM00184">
    <property type="entry name" value="RING"/>
    <property type="match status" value="1"/>
</dbReference>
<dbReference type="PANTHER" id="PTHR45969">
    <property type="entry name" value="RING ZINC FINGER PROTEIN-RELATED"/>
    <property type="match status" value="1"/>
</dbReference>
<evidence type="ECO:0000313" key="9">
    <source>
        <dbReference type="EMBL" id="CAF3688474.1"/>
    </source>
</evidence>
<evidence type="ECO:0000256" key="3">
    <source>
        <dbReference type="ARBA" id="ARBA00022741"/>
    </source>
</evidence>
<dbReference type="InterPro" id="IPR006703">
    <property type="entry name" value="G_AIG1"/>
</dbReference>
<dbReference type="PROSITE" id="PS50089">
    <property type="entry name" value="ZF_RING_2"/>
    <property type="match status" value="1"/>
</dbReference>